<organism evidence="1 2">
    <name type="scientific">Pseudomonas fluorescens</name>
    <dbReference type="NCBI Taxonomy" id="294"/>
    <lineage>
        <taxon>Bacteria</taxon>
        <taxon>Pseudomonadati</taxon>
        <taxon>Pseudomonadota</taxon>
        <taxon>Gammaproteobacteria</taxon>
        <taxon>Pseudomonadales</taxon>
        <taxon>Pseudomonadaceae</taxon>
        <taxon>Pseudomonas</taxon>
    </lineage>
</organism>
<proteinExistence type="predicted"/>
<reference evidence="1 2" key="1">
    <citation type="submission" date="2019-09" db="EMBL/GenBank/DDBJ databases">
        <authorList>
            <person name="Chandra G."/>
            <person name="Truman W A."/>
        </authorList>
    </citation>
    <scope>NUCLEOTIDE SEQUENCE [LARGE SCALE GENOMIC DNA]</scope>
    <source>
        <strain evidence="1">PS880</strain>
    </source>
</reference>
<dbReference type="AlphaFoldDB" id="A0A5E7I052"/>
<sequence>MKGESLAPSKLVFLVERSMICDGYEPYKASVEVLENRMSFVLDDSEYCFTAQQCAEVAKNLARVLVIYSGLGIFQGSAESILQLDAYTCWHKLIEARTLSTQRDSLQTYESENKGYEFCASGSFRCPESHHGETVYYELAIALDDELSCPSLSIDGRTFPFTFDEAFWLVEQLWIAGYLVAQTEQQINSTTKVPRINGEGQLVFM</sequence>
<dbReference type="Proteomes" id="UP000375525">
    <property type="component" value="Unassembled WGS sequence"/>
</dbReference>
<name>A0A5E7I052_PSEFL</name>
<dbReference type="RefSeq" id="WP_150778999.1">
    <property type="nucleotide sequence ID" value="NZ_CABVIH010000005.1"/>
</dbReference>
<evidence type="ECO:0000313" key="2">
    <source>
        <dbReference type="Proteomes" id="UP000375525"/>
    </source>
</evidence>
<accession>A0A5E7I052</accession>
<dbReference type="EMBL" id="CABVIH010000005">
    <property type="protein sequence ID" value="VVO69026.1"/>
    <property type="molecule type" value="Genomic_DNA"/>
</dbReference>
<protein>
    <submittedName>
        <fullName evidence="1">Uncharacterized protein</fullName>
    </submittedName>
</protein>
<dbReference type="OrthoDB" id="6897905at2"/>
<evidence type="ECO:0000313" key="1">
    <source>
        <dbReference type="EMBL" id="VVO69026.1"/>
    </source>
</evidence>
<gene>
    <name evidence="1" type="ORF">PS880_01205</name>
</gene>